<dbReference type="Proteomes" id="UP001458880">
    <property type="component" value="Unassembled WGS sequence"/>
</dbReference>
<proteinExistence type="predicted"/>
<dbReference type="AlphaFoldDB" id="A0AAW1JH56"/>
<gene>
    <name evidence="1" type="ORF">QE152_g29473</name>
</gene>
<accession>A0AAW1JH56</accession>
<protein>
    <submittedName>
        <fullName evidence="1">Uncharacterized protein</fullName>
    </submittedName>
</protein>
<keyword evidence="2" id="KW-1185">Reference proteome</keyword>
<evidence type="ECO:0000313" key="1">
    <source>
        <dbReference type="EMBL" id="KAK9703218.1"/>
    </source>
</evidence>
<comment type="caution">
    <text evidence="1">The sequence shown here is derived from an EMBL/GenBank/DDBJ whole genome shotgun (WGS) entry which is preliminary data.</text>
</comment>
<dbReference type="EMBL" id="JASPKY010000374">
    <property type="protein sequence ID" value="KAK9703218.1"/>
    <property type="molecule type" value="Genomic_DNA"/>
</dbReference>
<evidence type="ECO:0000313" key="2">
    <source>
        <dbReference type="Proteomes" id="UP001458880"/>
    </source>
</evidence>
<reference evidence="1 2" key="1">
    <citation type="journal article" date="2024" name="BMC Genomics">
        <title>De novo assembly and annotation of Popillia japonica's genome with initial clues to its potential as an invasive pest.</title>
        <authorList>
            <person name="Cucini C."/>
            <person name="Boschi S."/>
            <person name="Funari R."/>
            <person name="Cardaioli E."/>
            <person name="Iannotti N."/>
            <person name="Marturano G."/>
            <person name="Paoli F."/>
            <person name="Bruttini M."/>
            <person name="Carapelli A."/>
            <person name="Frati F."/>
            <person name="Nardi F."/>
        </authorList>
    </citation>
    <scope>NUCLEOTIDE SEQUENCE [LARGE SCALE GENOMIC DNA]</scope>
    <source>
        <strain evidence="1">DMR45628</strain>
    </source>
</reference>
<name>A0AAW1JH56_POPJA</name>
<sequence>MNTRLDELQRIILTEIEIFKLMLVSAGYTTPQPAVSVPPQTKSAQSYDDYEYAYYFENDTNANDAKNLGSNNNYMKTSNNHKTQSKNKKKLYLREEEVIRTNETIRKTDMGKAFIFFWRIADIEKILKEDVELSSPLIEYLGNTMFIKLSTRYLRTNYVSLELLTSNEFANPFRFVIMHKKEKYDFNSPMLGNTRPPARLFRITKGKIQSLIFSGALLIKLLVYLDL</sequence>
<organism evidence="1 2">
    <name type="scientific">Popillia japonica</name>
    <name type="common">Japanese beetle</name>
    <dbReference type="NCBI Taxonomy" id="7064"/>
    <lineage>
        <taxon>Eukaryota</taxon>
        <taxon>Metazoa</taxon>
        <taxon>Ecdysozoa</taxon>
        <taxon>Arthropoda</taxon>
        <taxon>Hexapoda</taxon>
        <taxon>Insecta</taxon>
        <taxon>Pterygota</taxon>
        <taxon>Neoptera</taxon>
        <taxon>Endopterygota</taxon>
        <taxon>Coleoptera</taxon>
        <taxon>Polyphaga</taxon>
        <taxon>Scarabaeiformia</taxon>
        <taxon>Scarabaeidae</taxon>
        <taxon>Rutelinae</taxon>
        <taxon>Popillia</taxon>
    </lineage>
</organism>